<accession>A0A1W1XHQ8</accession>
<evidence type="ECO:0000313" key="2">
    <source>
        <dbReference type="EMBL" id="SMC23041.1"/>
    </source>
</evidence>
<dbReference type="OrthoDB" id="9781367at2"/>
<dbReference type="AlphaFoldDB" id="A0A1W1XHQ8"/>
<dbReference type="RefSeq" id="WP_084090189.1">
    <property type="nucleotide sequence ID" value="NZ_FWXD01000007.1"/>
</dbReference>
<organism evidence="2 3">
    <name type="scientific">Andreprevotia lacus DSM 23236</name>
    <dbReference type="NCBI Taxonomy" id="1121001"/>
    <lineage>
        <taxon>Bacteria</taxon>
        <taxon>Pseudomonadati</taxon>
        <taxon>Pseudomonadota</taxon>
        <taxon>Betaproteobacteria</taxon>
        <taxon>Neisseriales</taxon>
        <taxon>Chitinibacteraceae</taxon>
        <taxon>Andreprevotia</taxon>
    </lineage>
</organism>
<dbReference type="Gene3D" id="3.90.550.10">
    <property type="entry name" value="Spore Coat Polysaccharide Biosynthesis Protein SpsA, Chain A"/>
    <property type="match status" value="1"/>
</dbReference>
<evidence type="ECO:0000313" key="3">
    <source>
        <dbReference type="Proteomes" id="UP000192761"/>
    </source>
</evidence>
<keyword evidence="3" id="KW-1185">Reference proteome</keyword>
<name>A0A1W1XHQ8_9NEIS</name>
<sequence length="307" mass="33961">MSDHLPIQHTVAILVCTYRRPAMLAALLDSLAEQQCPGIAASVYVIDNDGQQSAAEIVVSRQRNNYPLQLTYLHEPQQNISLARNRGLDHAQADYIAFIDDDEVAVPGWLQSLVETAQSGNADLVFGPVIPVYPANMPHWLISGGFYERPRHDSGTTMPLLEARTGNVLIASRVLGTPPLRFDPALGLSGGEDYVFFRELFARGCKAVWADEAEVREEVPQARADAGWLVKRSFRIGSVEASLSQRDGLRASARIVAKIAWVLGRSVPAMLLNPFRSRAERLSVRRRTAIGLGLLYGLLRGPYREYK</sequence>
<feature type="domain" description="Glycosyltransferase 2-like" evidence="1">
    <location>
        <begin position="13"/>
        <end position="142"/>
    </location>
</feature>
<dbReference type="InterPro" id="IPR029044">
    <property type="entry name" value="Nucleotide-diphossugar_trans"/>
</dbReference>
<dbReference type="InterPro" id="IPR050834">
    <property type="entry name" value="Glycosyltransf_2"/>
</dbReference>
<dbReference type="SUPFAM" id="SSF53448">
    <property type="entry name" value="Nucleotide-diphospho-sugar transferases"/>
    <property type="match status" value="1"/>
</dbReference>
<dbReference type="EMBL" id="FWXD01000007">
    <property type="protein sequence ID" value="SMC23041.1"/>
    <property type="molecule type" value="Genomic_DNA"/>
</dbReference>
<evidence type="ECO:0000259" key="1">
    <source>
        <dbReference type="Pfam" id="PF00535"/>
    </source>
</evidence>
<dbReference type="PANTHER" id="PTHR43685">
    <property type="entry name" value="GLYCOSYLTRANSFERASE"/>
    <property type="match status" value="1"/>
</dbReference>
<reference evidence="2 3" key="1">
    <citation type="submission" date="2017-04" db="EMBL/GenBank/DDBJ databases">
        <authorList>
            <person name="Afonso C.L."/>
            <person name="Miller P.J."/>
            <person name="Scott M.A."/>
            <person name="Spackman E."/>
            <person name="Goraichik I."/>
            <person name="Dimitrov K.M."/>
            <person name="Suarez D.L."/>
            <person name="Swayne D.E."/>
        </authorList>
    </citation>
    <scope>NUCLEOTIDE SEQUENCE [LARGE SCALE GENOMIC DNA]</scope>
    <source>
        <strain evidence="2 3">DSM 23236</strain>
    </source>
</reference>
<dbReference type="Pfam" id="PF00535">
    <property type="entry name" value="Glycos_transf_2"/>
    <property type="match status" value="1"/>
</dbReference>
<dbReference type="Proteomes" id="UP000192761">
    <property type="component" value="Unassembled WGS sequence"/>
</dbReference>
<dbReference type="InterPro" id="IPR001173">
    <property type="entry name" value="Glyco_trans_2-like"/>
</dbReference>
<dbReference type="CDD" id="cd00761">
    <property type="entry name" value="Glyco_tranf_GTA_type"/>
    <property type="match status" value="1"/>
</dbReference>
<dbReference type="PANTHER" id="PTHR43685:SF11">
    <property type="entry name" value="GLYCOSYLTRANSFERASE TAGX-RELATED"/>
    <property type="match status" value="1"/>
</dbReference>
<dbReference type="STRING" id="1121001.SAMN02745857_01525"/>
<proteinExistence type="predicted"/>
<protein>
    <submittedName>
        <fullName evidence="2">Succinoglycan biosynthesis protein ExoM</fullName>
    </submittedName>
</protein>
<gene>
    <name evidence="2" type="ORF">SAMN02745857_01525</name>
</gene>